<feature type="domain" description="Major facilitator superfamily (MFS) profile" evidence="27">
    <location>
        <begin position="30"/>
        <end position="474"/>
    </location>
</feature>
<feature type="transmembrane region" description="Helical" evidence="26">
    <location>
        <begin position="148"/>
        <end position="169"/>
    </location>
</feature>
<feature type="transmembrane region" description="Helical" evidence="26">
    <location>
        <begin position="218"/>
        <end position="237"/>
    </location>
</feature>
<evidence type="ECO:0000256" key="11">
    <source>
        <dbReference type="ARBA" id="ARBA00023136"/>
    </source>
</evidence>
<comment type="catalytic activity">
    <reaction evidence="18">
        <text>N-acetyl-L-aspartyl-L-glutamate(out) = N-acetyl-L-aspartyl-L-glutamate(in)</text>
        <dbReference type="Rhea" id="RHEA:72599"/>
        <dbReference type="ChEBI" id="CHEBI:76931"/>
    </reaction>
    <physiologicalReaction direction="left-to-right" evidence="18">
        <dbReference type="Rhea" id="RHEA:72600"/>
    </physiologicalReaction>
</comment>
<dbReference type="GO" id="GO:0005765">
    <property type="term" value="C:lysosomal membrane"/>
    <property type="evidence" value="ECO:0007669"/>
    <property type="project" value="UniProtKB-SubCell"/>
</dbReference>
<evidence type="ECO:0000259" key="27">
    <source>
        <dbReference type="PROSITE" id="PS50850"/>
    </source>
</evidence>
<keyword evidence="9 26" id="KW-1133">Transmembrane helix</keyword>
<keyword evidence="8" id="KW-0769">Symport</keyword>
<evidence type="ECO:0000256" key="22">
    <source>
        <dbReference type="ARBA" id="ARBA00069713"/>
    </source>
</evidence>
<keyword evidence="7 26" id="KW-0812">Transmembrane</keyword>
<evidence type="ECO:0000256" key="1">
    <source>
        <dbReference type="ARBA" id="ARBA00004432"/>
    </source>
</evidence>
<feature type="transmembrane region" description="Helical" evidence="26">
    <location>
        <begin position="383"/>
        <end position="404"/>
    </location>
</feature>
<accession>A0A8B8EC78</accession>
<keyword evidence="5" id="KW-0813">Transport</keyword>
<evidence type="ECO:0000256" key="25">
    <source>
        <dbReference type="ARBA" id="ARBA00081925"/>
    </source>
</evidence>
<dbReference type="AlphaFoldDB" id="A0A8B8EC78"/>
<comment type="subcellular location">
    <subcellularLocation>
        <location evidence="2">Basolateral cell membrane</location>
        <topology evidence="2">Multi-pass membrane protein</topology>
    </subcellularLocation>
    <subcellularLocation>
        <location evidence="3">Cytoplasmic vesicle</location>
        <location evidence="3">Secretory vesicle membrane</location>
        <topology evidence="3">Multi-pass membrane protein</topology>
    </subcellularLocation>
    <subcellularLocation>
        <location evidence="1">Cytoplasmic vesicle</location>
        <location evidence="1">Secretory vesicle</location>
        <location evidence="1">Synaptic vesicle membrane</location>
    </subcellularLocation>
    <subcellularLocation>
        <location evidence="4">Lysosome membrane</location>
    </subcellularLocation>
</comment>
<dbReference type="InterPro" id="IPR011701">
    <property type="entry name" value="MFS"/>
</dbReference>
<dbReference type="FunFam" id="1.20.1250.20:FF:000003">
    <property type="entry name" value="Solute carrier family 17 member 3"/>
    <property type="match status" value="1"/>
</dbReference>
<evidence type="ECO:0000256" key="13">
    <source>
        <dbReference type="ARBA" id="ARBA00023228"/>
    </source>
</evidence>
<dbReference type="Gene3D" id="1.20.1250.20">
    <property type="entry name" value="MFS general substrate transporter like domains"/>
    <property type="match status" value="2"/>
</dbReference>
<keyword evidence="10" id="KW-0770">Synapse</keyword>
<evidence type="ECO:0000256" key="23">
    <source>
        <dbReference type="ARBA" id="ARBA00080244"/>
    </source>
</evidence>
<evidence type="ECO:0000256" key="8">
    <source>
        <dbReference type="ARBA" id="ARBA00022847"/>
    </source>
</evidence>
<evidence type="ECO:0000256" key="26">
    <source>
        <dbReference type="SAM" id="Phobius"/>
    </source>
</evidence>
<evidence type="ECO:0000256" key="3">
    <source>
        <dbReference type="ARBA" id="ARBA00004638"/>
    </source>
</evidence>
<dbReference type="GO" id="GO:0016323">
    <property type="term" value="C:basolateral plasma membrane"/>
    <property type="evidence" value="ECO:0007669"/>
    <property type="project" value="UniProtKB-SubCell"/>
</dbReference>
<reference evidence="29" key="1">
    <citation type="submission" date="2025-08" db="UniProtKB">
        <authorList>
            <consortium name="RefSeq"/>
        </authorList>
    </citation>
    <scope>IDENTIFICATION</scope>
    <source>
        <tissue evidence="29">Whole sample</tissue>
    </source>
</reference>
<evidence type="ECO:0000256" key="7">
    <source>
        <dbReference type="ARBA" id="ARBA00022692"/>
    </source>
</evidence>
<dbReference type="GO" id="GO:0006820">
    <property type="term" value="P:monoatomic anion transport"/>
    <property type="evidence" value="ECO:0007669"/>
    <property type="project" value="TreeGrafter"/>
</dbReference>
<dbReference type="GO" id="GO:0046942">
    <property type="term" value="P:carboxylic acid transport"/>
    <property type="evidence" value="ECO:0007669"/>
    <property type="project" value="UniProtKB-ARBA"/>
</dbReference>
<evidence type="ECO:0000313" key="28">
    <source>
        <dbReference type="Proteomes" id="UP000694844"/>
    </source>
</evidence>
<protein>
    <recommendedName>
        <fullName evidence="22">Sialin</fullName>
    </recommendedName>
    <alternativeName>
        <fullName evidence="25">H(+)/nitrate cotransporter</fullName>
    </alternativeName>
    <alternativeName>
        <fullName evidence="23">H(+)/sialic acid cotransporter</fullName>
    </alternativeName>
    <alternativeName>
        <fullName evidence="24">Vesicular excitatory amino acid transporter</fullName>
    </alternativeName>
</protein>
<feature type="transmembrane region" description="Helical" evidence="26">
    <location>
        <begin position="357"/>
        <end position="377"/>
    </location>
</feature>
<evidence type="ECO:0000256" key="5">
    <source>
        <dbReference type="ARBA" id="ARBA00022448"/>
    </source>
</evidence>
<dbReference type="GeneID" id="111133233"/>
<evidence type="ECO:0000256" key="4">
    <source>
        <dbReference type="ARBA" id="ARBA00004656"/>
    </source>
</evidence>
<evidence type="ECO:0000256" key="16">
    <source>
        <dbReference type="ARBA" id="ARBA00050554"/>
    </source>
</evidence>
<dbReference type="RefSeq" id="XP_022337131.1">
    <property type="nucleotide sequence ID" value="XM_022481423.1"/>
</dbReference>
<comment type="catalytic activity">
    <reaction evidence="20">
        <text>D-glucuronate(out) + H(+)(out) = D-glucuronate(in) + H(+)(in)</text>
        <dbReference type="Rhea" id="RHEA:72591"/>
        <dbReference type="ChEBI" id="CHEBI:15378"/>
        <dbReference type="ChEBI" id="CHEBI:58720"/>
    </reaction>
    <physiologicalReaction direction="left-to-right" evidence="20">
        <dbReference type="Rhea" id="RHEA:72592"/>
    </physiologicalReaction>
</comment>
<dbReference type="PANTHER" id="PTHR11662">
    <property type="entry name" value="SOLUTE CARRIER FAMILY 17"/>
    <property type="match status" value="1"/>
</dbReference>
<comment type="catalytic activity">
    <reaction evidence="17">
        <text>N-acetylneuraminate(in) + H(+)(in) = N-acetylneuraminate(out) + H(+)(out)</text>
        <dbReference type="Rhea" id="RHEA:28987"/>
        <dbReference type="ChEBI" id="CHEBI:15378"/>
        <dbReference type="ChEBI" id="CHEBI:35418"/>
    </reaction>
    <physiologicalReaction direction="right-to-left" evidence="17">
        <dbReference type="Rhea" id="RHEA:28989"/>
    </physiologicalReaction>
</comment>
<keyword evidence="11 26" id="KW-0472">Membrane</keyword>
<dbReference type="InterPro" id="IPR036259">
    <property type="entry name" value="MFS_trans_sf"/>
</dbReference>
<dbReference type="Proteomes" id="UP000694844">
    <property type="component" value="Chromosome 5"/>
</dbReference>
<dbReference type="CDD" id="cd17318">
    <property type="entry name" value="MFS_SLC17"/>
    <property type="match status" value="1"/>
</dbReference>
<evidence type="ECO:0000256" key="18">
    <source>
        <dbReference type="ARBA" id="ARBA00051403"/>
    </source>
</evidence>
<dbReference type="InterPro" id="IPR050382">
    <property type="entry name" value="MFS_Na/Anion_cotransporter"/>
</dbReference>
<dbReference type="InterPro" id="IPR020846">
    <property type="entry name" value="MFS_dom"/>
</dbReference>
<dbReference type="SUPFAM" id="SSF103473">
    <property type="entry name" value="MFS general substrate transporter"/>
    <property type="match status" value="1"/>
</dbReference>
<evidence type="ECO:0000256" key="24">
    <source>
        <dbReference type="ARBA" id="ARBA00081195"/>
    </source>
</evidence>
<evidence type="ECO:0000256" key="12">
    <source>
        <dbReference type="ARBA" id="ARBA00023180"/>
    </source>
</evidence>
<comment type="catalytic activity">
    <reaction evidence="19">
        <text>L-glutamate(out) = L-glutamate(in)</text>
        <dbReference type="Rhea" id="RHEA:66336"/>
        <dbReference type="ChEBI" id="CHEBI:29985"/>
    </reaction>
    <physiologicalReaction direction="left-to-right" evidence="19">
        <dbReference type="Rhea" id="RHEA:66337"/>
    </physiologicalReaction>
</comment>
<keyword evidence="6" id="KW-1003">Cell membrane</keyword>
<feature type="transmembrane region" description="Helical" evidence="26">
    <location>
        <begin position="448"/>
        <end position="469"/>
    </location>
</feature>
<keyword evidence="12" id="KW-0325">Glycoprotein</keyword>
<sequence length="555" mass="60967">MKGKEIQTDEDEDQVPCCLSQRWKTAYVGFLGFICVYAVRVNLSVAIVCMVKSQNSTLGNADNDSFLIQNDPCAADAESSSVYEHAEFDWSKTTQSTILASFFYGYIVTQIPAGWLADRFGGRRVFGIGMLIAAICTLVFPVCARTSVILVYALRVLLGLSTAVSFPAVQSLWGRWAPPLERSKLISFTYLGTMFGMVGTFSTSGLLCQYGFDNGWGSIFYITGGITFLWVCLWFYVTADTPNQHPRISEAERKYITSSIEYNTSIKTTKTPWKSIALSSVVWACLTAHVCNNWTNYTLLTSLPTFMKEVLKFNIQNNGALSAVPYICQAVSGFLAGQTADIIRSKRILNTTNTRKLYQITAFIGAGALLIAVGYTTCDQRDTAVALLSLAVMFTGLCRAGYVVNHVDFAPRYAGVLYGITNTVATVPGMVAPIVAGALTPNKSQSEWRYVFFVCAGFDLFGAIVYGLFGSGTIQDWARDEVEIQVKIKDEKEDPVDKAAAVLPNKNKSKEEQNLQTGQPVDVTLSKPEVTYTSVVKRSVGASQDTEENVKMVQF</sequence>
<dbReference type="GO" id="GO:0015293">
    <property type="term" value="F:symporter activity"/>
    <property type="evidence" value="ECO:0007669"/>
    <property type="project" value="UniProtKB-KW"/>
</dbReference>
<evidence type="ECO:0000256" key="17">
    <source>
        <dbReference type="ARBA" id="ARBA00050625"/>
    </source>
</evidence>
<feature type="transmembrane region" description="Helical" evidence="26">
    <location>
        <begin position="125"/>
        <end position="142"/>
    </location>
</feature>
<name>A0A8B8EC78_CRAVI</name>
<dbReference type="OrthoDB" id="2985014at2759"/>
<evidence type="ECO:0000256" key="10">
    <source>
        <dbReference type="ARBA" id="ARBA00023018"/>
    </source>
</evidence>
<evidence type="ECO:0000256" key="19">
    <source>
        <dbReference type="ARBA" id="ARBA00051447"/>
    </source>
</evidence>
<gene>
    <name evidence="29" type="primary">LOC111133233</name>
</gene>
<dbReference type="Pfam" id="PF07690">
    <property type="entry name" value="MFS_1"/>
    <property type="match status" value="1"/>
</dbReference>
<evidence type="ECO:0000256" key="6">
    <source>
        <dbReference type="ARBA" id="ARBA00022475"/>
    </source>
</evidence>
<keyword evidence="28" id="KW-1185">Reference proteome</keyword>
<feature type="transmembrane region" description="Helical" evidence="26">
    <location>
        <begin position="190"/>
        <end position="212"/>
    </location>
</feature>
<dbReference type="PROSITE" id="PS50850">
    <property type="entry name" value="MFS"/>
    <property type="match status" value="1"/>
</dbReference>
<dbReference type="GO" id="GO:0030672">
    <property type="term" value="C:synaptic vesicle membrane"/>
    <property type="evidence" value="ECO:0007669"/>
    <property type="project" value="UniProtKB-SubCell"/>
</dbReference>
<evidence type="ECO:0000256" key="21">
    <source>
        <dbReference type="ARBA" id="ARBA00056891"/>
    </source>
</evidence>
<proteinExistence type="predicted"/>
<keyword evidence="14" id="KW-0968">Cytoplasmic vesicle</keyword>
<evidence type="ECO:0000256" key="9">
    <source>
        <dbReference type="ARBA" id="ARBA00022989"/>
    </source>
</evidence>
<evidence type="ECO:0000256" key="14">
    <source>
        <dbReference type="ARBA" id="ARBA00023329"/>
    </source>
</evidence>
<organism evidence="28 29">
    <name type="scientific">Crassostrea virginica</name>
    <name type="common">Eastern oyster</name>
    <dbReference type="NCBI Taxonomy" id="6565"/>
    <lineage>
        <taxon>Eukaryota</taxon>
        <taxon>Metazoa</taxon>
        <taxon>Spiralia</taxon>
        <taxon>Lophotrochozoa</taxon>
        <taxon>Mollusca</taxon>
        <taxon>Bivalvia</taxon>
        <taxon>Autobranchia</taxon>
        <taxon>Pteriomorphia</taxon>
        <taxon>Ostreida</taxon>
        <taxon>Ostreoidea</taxon>
        <taxon>Ostreidae</taxon>
        <taxon>Crassostrea</taxon>
    </lineage>
</organism>
<feature type="transmembrane region" description="Helical" evidence="26">
    <location>
        <begin position="30"/>
        <end position="51"/>
    </location>
</feature>
<dbReference type="PANTHER" id="PTHR11662:SF399">
    <property type="entry name" value="FI19708P1-RELATED"/>
    <property type="match status" value="1"/>
</dbReference>
<evidence type="ECO:0000256" key="15">
    <source>
        <dbReference type="ARBA" id="ARBA00050101"/>
    </source>
</evidence>
<dbReference type="KEGG" id="cvn:111133233"/>
<comment type="catalytic activity">
    <reaction evidence="15">
        <text>2 nitrate(out) + H(+)(out) = 2 nitrate(in) + H(+)(in)</text>
        <dbReference type="Rhea" id="RHEA:71539"/>
        <dbReference type="ChEBI" id="CHEBI:15378"/>
        <dbReference type="ChEBI" id="CHEBI:17632"/>
    </reaction>
    <physiologicalReaction direction="left-to-right" evidence="15">
        <dbReference type="Rhea" id="RHEA:71540"/>
    </physiologicalReaction>
</comment>
<feature type="transmembrane region" description="Helical" evidence="26">
    <location>
        <begin position="315"/>
        <end position="336"/>
    </location>
</feature>
<comment type="function">
    <text evidence="21">Receptor for CM101, a polysaccharide produced by group B Streptococcus with antipathoangiogenic properties.</text>
</comment>
<comment type="catalytic activity">
    <reaction evidence="16">
        <text>L-aspartate(out) = L-aspartate(in)</text>
        <dbReference type="Rhea" id="RHEA:66332"/>
        <dbReference type="ChEBI" id="CHEBI:29991"/>
    </reaction>
    <physiologicalReaction direction="left-to-right" evidence="16">
        <dbReference type="Rhea" id="RHEA:66333"/>
    </physiologicalReaction>
</comment>
<dbReference type="FunFam" id="1.20.1250.20:FF:000067">
    <property type="entry name" value="sialin isoform X2"/>
    <property type="match status" value="1"/>
</dbReference>
<feature type="transmembrane region" description="Helical" evidence="26">
    <location>
        <begin position="416"/>
        <end position="436"/>
    </location>
</feature>
<evidence type="ECO:0000313" key="29">
    <source>
        <dbReference type="RefSeq" id="XP_022337131.1"/>
    </source>
</evidence>
<evidence type="ECO:0000256" key="20">
    <source>
        <dbReference type="ARBA" id="ARBA00051612"/>
    </source>
</evidence>
<keyword evidence="13" id="KW-0458">Lysosome</keyword>
<evidence type="ECO:0000256" key="2">
    <source>
        <dbReference type="ARBA" id="ARBA00004554"/>
    </source>
</evidence>